<name>A0ABV3L6G0_9RHOB</name>
<dbReference type="SUPFAM" id="SSF55811">
    <property type="entry name" value="Nudix"/>
    <property type="match status" value="1"/>
</dbReference>
<comment type="catalytic activity">
    <reaction evidence="12">
        <text>ADP-D-ribose + H2O = D-ribose 5-phosphate + AMP + 2 H(+)</text>
        <dbReference type="Rhea" id="RHEA:10412"/>
        <dbReference type="ChEBI" id="CHEBI:15377"/>
        <dbReference type="ChEBI" id="CHEBI:15378"/>
        <dbReference type="ChEBI" id="CHEBI:57967"/>
        <dbReference type="ChEBI" id="CHEBI:78346"/>
        <dbReference type="ChEBI" id="CHEBI:456215"/>
        <dbReference type="EC" id="3.6.1.13"/>
    </reaction>
</comment>
<dbReference type="Pfam" id="PF00293">
    <property type="entry name" value="NUDIX"/>
    <property type="match status" value="1"/>
</dbReference>
<evidence type="ECO:0000256" key="1">
    <source>
        <dbReference type="ARBA" id="ARBA00001946"/>
    </source>
</evidence>
<evidence type="ECO:0000256" key="4">
    <source>
        <dbReference type="ARBA" id="ARBA00013297"/>
    </source>
</evidence>
<dbReference type="EC" id="3.6.1.13" evidence="3"/>
<dbReference type="PROSITE" id="PS51462">
    <property type="entry name" value="NUDIX"/>
    <property type="match status" value="1"/>
</dbReference>
<keyword evidence="7" id="KW-0460">Magnesium</keyword>
<comment type="cofactor">
    <cofactor evidence="1">
        <name>Mg(2+)</name>
        <dbReference type="ChEBI" id="CHEBI:18420"/>
    </cofactor>
</comment>
<feature type="domain" description="Nudix hydrolase" evidence="13">
    <location>
        <begin position="186"/>
        <end position="326"/>
    </location>
</feature>
<keyword evidence="15" id="KW-1185">Reference proteome</keyword>
<evidence type="ECO:0000256" key="7">
    <source>
        <dbReference type="ARBA" id="ARBA00022842"/>
    </source>
</evidence>
<keyword evidence="6" id="KW-0378">Hydrolase</keyword>
<dbReference type="RefSeq" id="WP_366192458.1">
    <property type="nucleotide sequence ID" value="NZ_JBFBVU010000007.1"/>
</dbReference>
<organism evidence="14 15">
    <name type="scientific">Meridianimarinicoccus marinus</name>
    <dbReference type="NCBI Taxonomy" id="3231483"/>
    <lineage>
        <taxon>Bacteria</taxon>
        <taxon>Pseudomonadati</taxon>
        <taxon>Pseudomonadota</taxon>
        <taxon>Alphaproteobacteria</taxon>
        <taxon>Rhodobacterales</taxon>
        <taxon>Paracoccaceae</taxon>
        <taxon>Meridianimarinicoccus</taxon>
    </lineage>
</organism>
<dbReference type="InterPro" id="IPR015797">
    <property type="entry name" value="NUDIX_hydrolase-like_dom_sf"/>
</dbReference>
<evidence type="ECO:0000256" key="2">
    <source>
        <dbReference type="ARBA" id="ARBA00007482"/>
    </source>
</evidence>
<proteinExistence type="inferred from homology"/>
<protein>
    <recommendedName>
        <fullName evidence="4">ADP-ribose pyrophosphatase</fullName>
        <ecNumber evidence="3">3.6.1.13</ecNumber>
    </recommendedName>
    <alternativeName>
        <fullName evidence="9">ADP-ribose diphosphatase</fullName>
    </alternativeName>
    <alternativeName>
        <fullName evidence="11">ADP-ribose phosphohydrolase</fullName>
    </alternativeName>
    <alternativeName>
        <fullName evidence="10">Adenosine diphosphoribose pyrophosphatase</fullName>
    </alternativeName>
</protein>
<evidence type="ECO:0000256" key="5">
    <source>
        <dbReference type="ARBA" id="ARBA00022723"/>
    </source>
</evidence>
<evidence type="ECO:0000313" key="15">
    <source>
        <dbReference type="Proteomes" id="UP001553161"/>
    </source>
</evidence>
<comment type="caution">
    <text evidence="14">The sequence shown here is derived from an EMBL/GenBank/DDBJ whole genome shotgun (WGS) entry which is preliminary data.</text>
</comment>
<dbReference type="InterPro" id="IPR004385">
    <property type="entry name" value="NDP_pyrophosphatase"/>
</dbReference>
<evidence type="ECO:0000256" key="6">
    <source>
        <dbReference type="ARBA" id="ARBA00022801"/>
    </source>
</evidence>
<dbReference type="EMBL" id="JBFBVU010000007">
    <property type="protein sequence ID" value="MEV8466665.1"/>
    <property type="molecule type" value="Genomic_DNA"/>
</dbReference>
<sequence>MASYKVRGPLADEVLLTTVLGEGAYHLANLRDPEGWPQADLTVTTAEAQARLGYYMAAHGLDLPPEFSQVFNDYQTLAGRTFSSEVWTARWRDIWRAAAEEIMLHRTSRPPETLTPWLNNIWSRADSRLRAQAAQRVCPSGLDRDDLTVQHKSYGYFQYFAVADYVYDHAHFDGSRSEALLRGVFLASDAVTVLPYDPVRDRVLVIEQLRAAPLARGDRGLWLMEPVAGRIEPADNPEDTAIREAWEEAHVRVTGLHKIGEYYPTTGAFSEYIYAFVGLADLPDDAGKLAGLDIEGEDIRGHVMSRAELMAAVTRGDIPVGPLVISAYWLDANHHRLGAGG</sequence>
<evidence type="ECO:0000256" key="11">
    <source>
        <dbReference type="ARBA" id="ARBA00033056"/>
    </source>
</evidence>
<evidence type="ECO:0000256" key="9">
    <source>
        <dbReference type="ARBA" id="ARBA00030162"/>
    </source>
</evidence>
<dbReference type="NCBIfam" id="TIGR00052">
    <property type="entry name" value="nudix-type nucleoside diphosphatase, YffH/AdpP family"/>
    <property type="match status" value="1"/>
</dbReference>
<dbReference type="Gene3D" id="3.90.79.10">
    <property type="entry name" value="Nucleoside Triphosphate Pyrophosphohydrolase"/>
    <property type="match status" value="1"/>
</dbReference>
<dbReference type="Proteomes" id="UP001553161">
    <property type="component" value="Unassembled WGS sequence"/>
</dbReference>
<evidence type="ECO:0000256" key="8">
    <source>
        <dbReference type="ARBA" id="ARBA00025164"/>
    </source>
</evidence>
<gene>
    <name evidence="14" type="ORF">AB0T83_07735</name>
</gene>
<reference evidence="14 15" key="1">
    <citation type="submission" date="2024-07" db="EMBL/GenBank/DDBJ databases">
        <authorList>
            <person name="Kang M."/>
        </authorList>
    </citation>
    <scope>NUCLEOTIDE SEQUENCE [LARGE SCALE GENOMIC DNA]</scope>
    <source>
        <strain evidence="14 15">DFM31</strain>
    </source>
</reference>
<comment type="similarity">
    <text evidence="2">Belongs to the Nudix hydrolase family. NudF subfamily.</text>
</comment>
<dbReference type="PANTHER" id="PTHR11839">
    <property type="entry name" value="UDP/ADP-SUGAR PYROPHOSPHATASE"/>
    <property type="match status" value="1"/>
</dbReference>
<comment type="function">
    <text evidence="8">Acts on ADP-mannose and ADP-glucose as well as ADP-ribose. Prevents glycogen biosynthesis. The reaction catalyzed by this enzyme is a limiting step of the gluconeogenic process.</text>
</comment>
<dbReference type="InterPro" id="IPR000086">
    <property type="entry name" value="NUDIX_hydrolase_dom"/>
</dbReference>
<evidence type="ECO:0000259" key="13">
    <source>
        <dbReference type="PROSITE" id="PS51462"/>
    </source>
</evidence>
<evidence type="ECO:0000313" key="14">
    <source>
        <dbReference type="EMBL" id="MEV8466665.1"/>
    </source>
</evidence>
<evidence type="ECO:0000256" key="3">
    <source>
        <dbReference type="ARBA" id="ARBA00012453"/>
    </source>
</evidence>
<evidence type="ECO:0000256" key="12">
    <source>
        <dbReference type="ARBA" id="ARBA00049546"/>
    </source>
</evidence>
<keyword evidence="5" id="KW-0479">Metal-binding</keyword>
<evidence type="ECO:0000256" key="10">
    <source>
        <dbReference type="ARBA" id="ARBA00030308"/>
    </source>
</evidence>
<accession>A0ABV3L6G0</accession>
<dbReference type="PANTHER" id="PTHR11839:SF5">
    <property type="entry name" value="ADP-RIBOSE PYROPHOSPHATASE"/>
    <property type="match status" value="1"/>
</dbReference>